<dbReference type="CDD" id="cd11019">
    <property type="entry name" value="OsENODL1_like"/>
    <property type="match status" value="1"/>
</dbReference>
<evidence type="ECO:0000256" key="5">
    <source>
        <dbReference type="ARBA" id="ARBA00023157"/>
    </source>
</evidence>
<gene>
    <name evidence="13" type="ORF">SI8410_17020889</name>
</gene>
<dbReference type="PANTHER" id="PTHR33021:SF185">
    <property type="entry name" value="EARLY NODULIN-LIKE PROTEIN 3-RELATED"/>
    <property type="match status" value="1"/>
</dbReference>
<dbReference type="InterPro" id="IPR003245">
    <property type="entry name" value="Phytocyanin_dom"/>
</dbReference>
<keyword evidence="7" id="KW-0449">Lipoprotein</keyword>
<evidence type="ECO:0000313" key="13">
    <source>
        <dbReference type="EMBL" id="CAA7410211.1"/>
    </source>
</evidence>
<dbReference type="SUPFAM" id="SSF49503">
    <property type="entry name" value="Cupredoxins"/>
    <property type="match status" value="1"/>
</dbReference>
<evidence type="ECO:0000256" key="11">
    <source>
        <dbReference type="SAM" id="SignalP"/>
    </source>
</evidence>
<protein>
    <recommendedName>
        <fullName evidence="12">Phytocyanin domain-containing protein</fullName>
    </recommendedName>
</protein>
<dbReference type="InterPro" id="IPR039391">
    <property type="entry name" value="Phytocyanin-like"/>
</dbReference>
<reference evidence="13" key="1">
    <citation type="submission" date="2020-02" db="EMBL/GenBank/DDBJ databases">
        <authorList>
            <person name="Scholz U."/>
            <person name="Mascher M."/>
            <person name="Fiebig A."/>
        </authorList>
    </citation>
    <scope>NUCLEOTIDE SEQUENCE</scope>
</reference>
<dbReference type="InterPro" id="IPR041846">
    <property type="entry name" value="ENL_dom"/>
</dbReference>
<dbReference type="Proteomes" id="UP000663760">
    <property type="component" value="Chromosome 17"/>
</dbReference>
<evidence type="ECO:0000256" key="1">
    <source>
        <dbReference type="ARBA" id="ARBA00004589"/>
    </source>
</evidence>
<comment type="subcellular location">
    <subcellularLocation>
        <location evidence="9">Endomembrane system</location>
        <topology evidence="9">Lipid-anchor</topology>
    </subcellularLocation>
    <subcellularLocation>
        <location evidence="1">Membrane</location>
        <topology evidence="1">Lipid-anchor</topology>
        <topology evidence="1">GPI-anchor</topology>
    </subcellularLocation>
</comment>
<keyword evidence="5" id="KW-1015">Disulfide bond</keyword>
<dbReference type="Pfam" id="PF02298">
    <property type="entry name" value="Cu_bind_like"/>
    <property type="match status" value="1"/>
</dbReference>
<dbReference type="FunFam" id="2.60.40.420:FF:000010">
    <property type="entry name" value="Early nodulin-like protein 1"/>
    <property type="match status" value="1"/>
</dbReference>
<dbReference type="PANTHER" id="PTHR33021">
    <property type="entry name" value="BLUE COPPER PROTEIN"/>
    <property type="match status" value="1"/>
</dbReference>
<keyword evidence="2" id="KW-0336">GPI-anchor</keyword>
<feature type="chain" id="PRO_5029850926" description="Phytocyanin domain-containing protein" evidence="11">
    <location>
        <begin position="25"/>
        <end position="188"/>
    </location>
</feature>
<dbReference type="EMBL" id="LR746280">
    <property type="protein sequence ID" value="CAA7410211.1"/>
    <property type="molecule type" value="Genomic_DNA"/>
</dbReference>
<evidence type="ECO:0000313" key="14">
    <source>
        <dbReference type="Proteomes" id="UP000663760"/>
    </source>
</evidence>
<evidence type="ECO:0000256" key="8">
    <source>
        <dbReference type="ARBA" id="ARBA00035011"/>
    </source>
</evidence>
<dbReference type="GO" id="GO:0009055">
    <property type="term" value="F:electron transfer activity"/>
    <property type="evidence" value="ECO:0007669"/>
    <property type="project" value="InterPro"/>
</dbReference>
<evidence type="ECO:0000259" key="12">
    <source>
        <dbReference type="PROSITE" id="PS51485"/>
    </source>
</evidence>
<evidence type="ECO:0000256" key="10">
    <source>
        <dbReference type="SAM" id="MobiDB-lite"/>
    </source>
</evidence>
<evidence type="ECO:0000256" key="7">
    <source>
        <dbReference type="ARBA" id="ARBA00023288"/>
    </source>
</evidence>
<keyword evidence="4" id="KW-0472">Membrane</keyword>
<dbReference type="InterPro" id="IPR008972">
    <property type="entry name" value="Cupredoxin"/>
</dbReference>
<name>A0A7I8LJH6_SPIIN</name>
<feature type="region of interest" description="Disordered" evidence="10">
    <location>
        <begin position="132"/>
        <end position="160"/>
    </location>
</feature>
<evidence type="ECO:0000256" key="6">
    <source>
        <dbReference type="ARBA" id="ARBA00023180"/>
    </source>
</evidence>
<evidence type="ECO:0000256" key="9">
    <source>
        <dbReference type="ARBA" id="ARBA00037868"/>
    </source>
</evidence>
<accession>A0A7I8LJH6</accession>
<dbReference type="Gene3D" id="2.60.40.420">
    <property type="entry name" value="Cupredoxins - blue copper proteins"/>
    <property type="match status" value="1"/>
</dbReference>
<keyword evidence="14" id="KW-1185">Reference proteome</keyword>
<feature type="signal peptide" evidence="11">
    <location>
        <begin position="1"/>
        <end position="24"/>
    </location>
</feature>
<dbReference type="GO" id="GO:0005886">
    <property type="term" value="C:plasma membrane"/>
    <property type="evidence" value="ECO:0007669"/>
    <property type="project" value="TreeGrafter"/>
</dbReference>
<proteinExistence type="inferred from homology"/>
<dbReference type="AlphaFoldDB" id="A0A7I8LJH6"/>
<keyword evidence="6" id="KW-0325">Glycoprotein</keyword>
<feature type="domain" description="Phytocyanin" evidence="12">
    <location>
        <begin position="25"/>
        <end position="126"/>
    </location>
</feature>
<keyword evidence="3 11" id="KW-0732">Signal</keyword>
<sequence>MEAKVSSSVVVFFTMMLMMSSSYAYDFYVGGRDGWVTNPSEGFNHWAERNRFQVNDRLVFKYKKGEDSVLVVNEEDYRACNTSNIVRKLDDGDSVFPLGRSGAFFFVSGDPGRCQAGQRLVVVVLALRRRSGPSPAAVPPQMAPSAAEKASPEMASSPGPAASGSAFVGDSWRRLGASLVLCVGVLIL</sequence>
<evidence type="ECO:0000256" key="4">
    <source>
        <dbReference type="ARBA" id="ARBA00023136"/>
    </source>
</evidence>
<evidence type="ECO:0000256" key="3">
    <source>
        <dbReference type="ARBA" id="ARBA00022729"/>
    </source>
</evidence>
<evidence type="ECO:0000256" key="2">
    <source>
        <dbReference type="ARBA" id="ARBA00022622"/>
    </source>
</evidence>
<organism evidence="13 14">
    <name type="scientific">Spirodela intermedia</name>
    <name type="common">Intermediate duckweed</name>
    <dbReference type="NCBI Taxonomy" id="51605"/>
    <lineage>
        <taxon>Eukaryota</taxon>
        <taxon>Viridiplantae</taxon>
        <taxon>Streptophyta</taxon>
        <taxon>Embryophyta</taxon>
        <taxon>Tracheophyta</taxon>
        <taxon>Spermatophyta</taxon>
        <taxon>Magnoliopsida</taxon>
        <taxon>Liliopsida</taxon>
        <taxon>Araceae</taxon>
        <taxon>Lemnoideae</taxon>
        <taxon>Spirodela</taxon>
    </lineage>
</organism>
<dbReference type="OrthoDB" id="2015640at2759"/>
<comment type="similarity">
    <text evidence="8">Belongs to the early nodulin-like (ENODL) family.</text>
</comment>
<dbReference type="GO" id="GO:0012505">
    <property type="term" value="C:endomembrane system"/>
    <property type="evidence" value="ECO:0007669"/>
    <property type="project" value="UniProtKB-SubCell"/>
</dbReference>
<dbReference type="GO" id="GO:0098552">
    <property type="term" value="C:side of membrane"/>
    <property type="evidence" value="ECO:0007669"/>
    <property type="project" value="UniProtKB-KW"/>
</dbReference>
<dbReference type="PROSITE" id="PS51485">
    <property type="entry name" value="PHYTOCYANIN"/>
    <property type="match status" value="1"/>
</dbReference>